<sequence>MSARTPTRTRAIPAPASALRAGHGSRGAGAGRGAGGAAARLPWWAVALPAAAFAVLFLLAGSGQARATGGEPAIGRFLDHVRYTVTR</sequence>
<evidence type="ECO:0000256" key="1">
    <source>
        <dbReference type="SAM" id="MobiDB-lite"/>
    </source>
</evidence>
<dbReference type="RefSeq" id="WP_010468868.1">
    <property type="nucleotide sequence ID" value="NZ_CP095474.1"/>
</dbReference>
<dbReference type="Proteomes" id="UP001056383">
    <property type="component" value="Chromosome"/>
</dbReference>
<name>A0ABY4TBL5_9ACTN</name>
<feature type="transmembrane region" description="Helical" evidence="2">
    <location>
        <begin position="41"/>
        <end position="60"/>
    </location>
</feature>
<protein>
    <submittedName>
        <fullName evidence="3">Uncharacterized protein</fullName>
    </submittedName>
</protein>
<organism evidence="3 4">
    <name type="scientific">Streptomyces sudanensis</name>
    <dbReference type="NCBI Taxonomy" id="436397"/>
    <lineage>
        <taxon>Bacteria</taxon>
        <taxon>Bacillati</taxon>
        <taxon>Actinomycetota</taxon>
        <taxon>Actinomycetes</taxon>
        <taxon>Kitasatosporales</taxon>
        <taxon>Streptomycetaceae</taxon>
        <taxon>Streptomyces</taxon>
    </lineage>
</organism>
<feature type="compositionally biased region" description="Gly residues" evidence="1">
    <location>
        <begin position="24"/>
        <end position="35"/>
    </location>
</feature>
<evidence type="ECO:0000256" key="2">
    <source>
        <dbReference type="SAM" id="Phobius"/>
    </source>
</evidence>
<reference evidence="3" key="1">
    <citation type="submission" date="2022-04" db="EMBL/GenBank/DDBJ databases">
        <title>Systematic whole-genome sequencing reveals an unexpected diversity among actinomycetoma pathogens and provides insights into their antibacterial susceptibilities.</title>
        <authorList>
            <person name="Watson A.K."/>
            <person name="Kepplinger B."/>
            <person name="Bakhiet S.M."/>
            <person name="Mhmoud N.A."/>
            <person name="Chapman J."/>
            <person name="Allenby N."/>
            <person name="Mickiewicz K."/>
            <person name="Goodfellow M."/>
            <person name="Fahal A.H."/>
            <person name="Errington J."/>
        </authorList>
    </citation>
    <scope>NUCLEOTIDE SEQUENCE</scope>
    <source>
        <strain evidence="3">SD 504</strain>
    </source>
</reference>
<dbReference type="EMBL" id="CP095474">
    <property type="protein sequence ID" value="URN15613.1"/>
    <property type="molecule type" value="Genomic_DNA"/>
</dbReference>
<accession>A0ABY4TBL5</accession>
<keyword evidence="4" id="KW-1185">Reference proteome</keyword>
<gene>
    <name evidence="3" type="ORF">MW084_06205</name>
</gene>
<evidence type="ECO:0000313" key="4">
    <source>
        <dbReference type="Proteomes" id="UP001056383"/>
    </source>
</evidence>
<evidence type="ECO:0000313" key="3">
    <source>
        <dbReference type="EMBL" id="URN15613.1"/>
    </source>
</evidence>
<feature type="region of interest" description="Disordered" evidence="1">
    <location>
        <begin position="1"/>
        <end position="35"/>
    </location>
</feature>
<keyword evidence="2" id="KW-1133">Transmembrane helix</keyword>
<keyword evidence="2" id="KW-0472">Membrane</keyword>
<keyword evidence="2" id="KW-0812">Transmembrane</keyword>
<proteinExistence type="predicted"/>